<dbReference type="AlphaFoldDB" id="A0A2A4Z4J0"/>
<comment type="caution">
    <text evidence="1">The sequence shown here is derived from an EMBL/GenBank/DDBJ whole genome shotgun (WGS) entry which is preliminary data.</text>
</comment>
<gene>
    <name evidence="1" type="ORF">COB13_06535</name>
</gene>
<proteinExistence type="predicted"/>
<evidence type="ECO:0000313" key="1">
    <source>
        <dbReference type="EMBL" id="PCJ01831.1"/>
    </source>
</evidence>
<evidence type="ECO:0008006" key="2">
    <source>
        <dbReference type="Google" id="ProtNLM"/>
    </source>
</evidence>
<accession>A0A2A4Z4J0</accession>
<organism evidence="1">
    <name type="scientific">OCS116 cluster bacterium</name>
    <dbReference type="NCBI Taxonomy" id="2030921"/>
    <lineage>
        <taxon>Bacteria</taxon>
        <taxon>Pseudomonadati</taxon>
        <taxon>Pseudomonadota</taxon>
        <taxon>Alphaproteobacteria</taxon>
        <taxon>OCS116 cluster</taxon>
    </lineage>
</organism>
<sequence>MDEAVKSKYASYPDQAATALLRIRSLIYEVAAEHGLPIEETLKWGQLSYLTKTGSTIRIDHSANNPDQIKIYFNCKTRLVEVFKEVFADIFEYESNRVVICKLSVKLPEAELRRCLLVALEYHQRKQLPLLGF</sequence>
<dbReference type="EMBL" id="NVUS01000006">
    <property type="protein sequence ID" value="PCJ01831.1"/>
    <property type="molecule type" value="Genomic_DNA"/>
</dbReference>
<reference evidence="1" key="2">
    <citation type="journal article" date="2018" name="ISME J.">
        <title>A dynamic microbial community with high functional redundancy inhabits the cold, oxic subseafloor aquifer.</title>
        <authorList>
            <person name="Tully B.J."/>
            <person name="Wheat C.G."/>
            <person name="Glazer B.T."/>
            <person name="Huber J.A."/>
        </authorList>
    </citation>
    <scope>NUCLEOTIDE SEQUENCE</scope>
    <source>
        <strain evidence="1">NORP83</strain>
    </source>
</reference>
<dbReference type="SUPFAM" id="SSF159888">
    <property type="entry name" value="YdhG-like"/>
    <property type="match status" value="1"/>
</dbReference>
<name>A0A2A4Z4J0_9PROT</name>
<protein>
    <recommendedName>
        <fullName evidence="2">YdhG-like domain-containing protein</fullName>
    </recommendedName>
</protein>
<reference key="1">
    <citation type="submission" date="2017-08" db="EMBL/GenBank/DDBJ databases">
        <title>A dynamic microbial community with high functional redundancy inhabits the cold, oxic subseafloor aquifer.</title>
        <authorList>
            <person name="Tully B.J."/>
            <person name="Wheat C.G."/>
            <person name="Glazer B.T."/>
            <person name="Huber J.A."/>
        </authorList>
    </citation>
    <scope>NUCLEOTIDE SEQUENCE [LARGE SCALE GENOMIC DNA]</scope>
</reference>